<evidence type="ECO:0000256" key="5">
    <source>
        <dbReference type="ARBA" id="ARBA00023065"/>
    </source>
</evidence>
<keyword evidence="7 8" id="KW-0407">Ion channel</keyword>
<evidence type="ECO:0000256" key="6">
    <source>
        <dbReference type="ARBA" id="ARBA00023136"/>
    </source>
</evidence>
<dbReference type="VEuPathDB" id="FungiDB:ASPZODRAFT_781006"/>
<dbReference type="InterPro" id="IPR003280">
    <property type="entry name" value="2pore_dom_K_chnl"/>
</dbReference>
<dbReference type="STRING" id="1073090.A0A1L9SB83"/>
<feature type="transmembrane region" description="Helical" evidence="9">
    <location>
        <begin position="421"/>
        <end position="439"/>
    </location>
</feature>
<evidence type="ECO:0000313" key="12">
    <source>
        <dbReference type="Proteomes" id="UP000184188"/>
    </source>
</evidence>
<protein>
    <recommendedName>
        <fullName evidence="10">Potassium channel domain-containing protein</fullName>
    </recommendedName>
</protein>
<keyword evidence="2 8" id="KW-0813">Transport</keyword>
<evidence type="ECO:0000256" key="8">
    <source>
        <dbReference type="RuleBase" id="RU003857"/>
    </source>
</evidence>
<dbReference type="GO" id="GO:0030322">
    <property type="term" value="P:stabilization of membrane potential"/>
    <property type="evidence" value="ECO:0007669"/>
    <property type="project" value="TreeGrafter"/>
</dbReference>
<dbReference type="Gene3D" id="1.10.287.70">
    <property type="match status" value="2"/>
</dbReference>
<comment type="subcellular location">
    <subcellularLocation>
        <location evidence="1">Membrane</location>
        <topology evidence="1">Multi-pass membrane protein</topology>
    </subcellularLocation>
</comment>
<dbReference type="GeneID" id="34616679"/>
<feature type="domain" description="Potassium channel" evidence="10">
    <location>
        <begin position="212"/>
        <end position="284"/>
    </location>
</feature>
<evidence type="ECO:0000256" key="7">
    <source>
        <dbReference type="ARBA" id="ARBA00023303"/>
    </source>
</evidence>
<sequence>MQDGDLGTQSTGNRSLWRRLSTHFHMRPPDDDEPQTWWIASTAIPLIAAATGPLANVMSIVALVMPWRDTIIFDKPGPQDGTYLQVGIHDPKWCTALNATSLVCGVVGNIFLLFNFTQLVRYIVALPASIILWFLATGILVGITASTHIYNPPIPPTETYSQAYWSAVIAAALYFILAIILMINMLGYFLGHYPQHFALTDDQRTLILQTTMFVVWLTIGAAIFSRAMNLSFADGLYFSDITVLTLGFGDIVATNNVSRGLILPYAVIGVIILGLVVSSIHRFAKELHYDNVIMGHIERKRQMAFDRSVTVGEDFEMEIKSQVKPPIPLRARQGSDSIYRPRPKHRKHPIRATIHSLSQARAKRPKLLIMREEKDRFDAMRAIQCETIRFRRWNDLFVSLFAFGVVWTGGAAVFWHLEGITYFEALYFGFCSLITIGYGDITPTTNAGKPFFIVWSTIAVPTMTMLISEMSDTVVVGFKQATDLFADWFVLPQRGKYRDFISRFPGIFNAMQRHEEKKRVEQGFQVGVDDTDDAENGVNRPARQAADRPVHTLEELARDLAPSDLELAQQLAFAIRQTTLDALLDEPKQYSYEEWVHFTRLIQFTNPKPAGGLESGSYADEDEYGVLNWDWIGENSPMVAGRTEPEWVLARLCESLVRYMATQENNRAKDLGVDYEKPTLEKEADLGVLDEAEAGAEAA</sequence>
<feature type="transmembrane region" description="Helical" evidence="9">
    <location>
        <begin position="164"/>
        <end position="186"/>
    </location>
</feature>
<dbReference type="RefSeq" id="XP_022578879.1">
    <property type="nucleotide sequence ID" value="XM_022730215.1"/>
</dbReference>
<dbReference type="InterPro" id="IPR013099">
    <property type="entry name" value="K_chnl_dom"/>
</dbReference>
<dbReference type="FunFam" id="1.10.287.70:FF:000182">
    <property type="entry name" value="Outward-rectifier potassium channel TOK1"/>
    <property type="match status" value="1"/>
</dbReference>
<dbReference type="EMBL" id="KV878348">
    <property type="protein sequence ID" value="OJJ44369.1"/>
    <property type="molecule type" value="Genomic_DNA"/>
</dbReference>
<keyword evidence="12" id="KW-1185">Reference proteome</keyword>
<feature type="domain" description="Potassium channel" evidence="10">
    <location>
        <begin position="405"/>
        <end position="474"/>
    </location>
</feature>
<accession>A0A1L9SB83</accession>
<dbReference type="SUPFAM" id="SSF81324">
    <property type="entry name" value="Voltage-gated potassium channels"/>
    <property type="match status" value="2"/>
</dbReference>
<feature type="transmembrane region" description="Helical" evidence="9">
    <location>
        <begin position="122"/>
        <end position="143"/>
    </location>
</feature>
<evidence type="ECO:0000256" key="3">
    <source>
        <dbReference type="ARBA" id="ARBA00022692"/>
    </source>
</evidence>
<dbReference type="Proteomes" id="UP000184188">
    <property type="component" value="Unassembled WGS sequence"/>
</dbReference>
<feature type="transmembrane region" description="Helical" evidence="9">
    <location>
        <begin position="37"/>
        <end position="65"/>
    </location>
</feature>
<dbReference type="AlphaFoldDB" id="A0A1L9SB83"/>
<evidence type="ECO:0000256" key="1">
    <source>
        <dbReference type="ARBA" id="ARBA00004141"/>
    </source>
</evidence>
<dbReference type="PANTHER" id="PTHR11003:SF342">
    <property type="entry name" value="OUTWARD-RECTIFIER POTASSIUM CHANNEL TOK1"/>
    <property type="match status" value="1"/>
</dbReference>
<keyword evidence="5 8" id="KW-0406">Ion transport</keyword>
<evidence type="ECO:0000313" key="11">
    <source>
        <dbReference type="EMBL" id="OJJ44369.1"/>
    </source>
</evidence>
<keyword evidence="6 9" id="KW-0472">Membrane</keyword>
<evidence type="ECO:0000259" key="10">
    <source>
        <dbReference type="Pfam" id="PF07885"/>
    </source>
</evidence>
<dbReference type="Pfam" id="PF07885">
    <property type="entry name" value="Ion_trans_2"/>
    <property type="match status" value="2"/>
</dbReference>
<organism evidence="11 12">
    <name type="scientific">Penicilliopsis zonata CBS 506.65</name>
    <dbReference type="NCBI Taxonomy" id="1073090"/>
    <lineage>
        <taxon>Eukaryota</taxon>
        <taxon>Fungi</taxon>
        <taxon>Dikarya</taxon>
        <taxon>Ascomycota</taxon>
        <taxon>Pezizomycotina</taxon>
        <taxon>Eurotiomycetes</taxon>
        <taxon>Eurotiomycetidae</taxon>
        <taxon>Eurotiales</taxon>
        <taxon>Aspergillaceae</taxon>
        <taxon>Penicilliopsis</taxon>
    </lineage>
</organism>
<proteinExistence type="inferred from homology"/>
<keyword evidence="3 8" id="KW-0812">Transmembrane</keyword>
<keyword evidence="4 9" id="KW-1133">Transmembrane helix</keyword>
<reference evidence="12" key="1">
    <citation type="journal article" date="2017" name="Genome Biol.">
        <title>Comparative genomics reveals high biological diversity and specific adaptations in the industrially and medically important fungal genus Aspergillus.</title>
        <authorList>
            <person name="de Vries R.P."/>
            <person name="Riley R."/>
            <person name="Wiebenga A."/>
            <person name="Aguilar-Osorio G."/>
            <person name="Amillis S."/>
            <person name="Uchima C.A."/>
            <person name="Anderluh G."/>
            <person name="Asadollahi M."/>
            <person name="Askin M."/>
            <person name="Barry K."/>
            <person name="Battaglia E."/>
            <person name="Bayram O."/>
            <person name="Benocci T."/>
            <person name="Braus-Stromeyer S.A."/>
            <person name="Caldana C."/>
            <person name="Canovas D."/>
            <person name="Cerqueira G.C."/>
            <person name="Chen F."/>
            <person name="Chen W."/>
            <person name="Choi C."/>
            <person name="Clum A."/>
            <person name="Dos Santos R.A."/>
            <person name="Damasio A.R."/>
            <person name="Diallinas G."/>
            <person name="Emri T."/>
            <person name="Fekete E."/>
            <person name="Flipphi M."/>
            <person name="Freyberg S."/>
            <person name="Gallo A."/>
            <person name="Gournas C."/>
            <person name="Habgood R."/>
            <person name="Hainaut M."/>
            <person name="Harispe M.L."/>
            <person name="Henrissat B."/>
            <person name="Hilden K.S."/>
            <person name="Hope R."/>
            <person name="Hossain A."/>
            <person name="Karabika E."/>
            <person name="Karaffa L."/>
            <person name="Karanyi Z."/>
            <person name="Krasevec N."/>
            <person name="Kuo A."/>
            <person name="Kusch H."/>
            <person name="LaButti K."/>
            <person name="Lagendijk E.L."/>
            <person name="Lapidus A."/>
            <person name="Levasseur A."/>
            <person name="Lindquist E."/>
            <person name="Lipzen A."/>
            <person name="Logrieco A.F."/>
            <person name="MacCabe A."/>
            <person name="Maekelae M.R."/>
            <person name="Malavazi I."/>
            <person name="Melin P."/>
            <person name="Meyer V."/>
            <person name="Mielnichuk N."/>
            <person name="Miskei M."/>
            <person name="Molnar A.P."/>
            <person name="Mule G."/>
            <person name="Ngan C.Y."/>
            <person name="Orejas M."/>
            <person name="Orosz E."/>
            <person name="Ouedraogo J.P."/>
            <person name="Overkamp K.M."/>
            <person name="Park H.-S."/>
            <person name="Perrone G."/>
            <person name="Piumi F."/>
            <person name="Punt P.J."/>
            <person name="Ram A.F."/>
            <person name="Ramon A."/>
            <person name="Rauscher S."/>
            <person name="Record E."/>
            <person name="Riano-Pachon D.M."/>
            <person name="Robert V."/>
            <person name="Roehrig J."/>
            <person name="Ruller R."/>
            <person name="Salamov A."/>
            <person name="Salih N.S."/>
            <person name="Samson R.A."/>
            <person name="Sandor E."/>
            <person name="Sanguinetti M."/>
            <person name="Schuetze T."/>
            <person name="Sepcic K."/>
            <person name="Shelest E."/>
            <person name="Sherlock G."/>
            <person name="Sophianopoulou V."/>
            <person name="Squina F.M."/>
            <person name="Sun H."/>
            <person name="Susca A."/>
            <person name="Todd R.B."/>
            <person name="Tsang A."/>
            <person name="Unkles S.E."/>
            <person name="van de Wiele N."/>
            <person name="van Rossen-Uffink D."/>
            <person name="Oliveira J.V."/>
            <person name="Vesth T.C."/>
            <person name="Visser J."/>
            <person name="Yu J.-H."/>
            <person name="Zhou M."/>
            <person name="Andersen M.R."/>
            <person name="Archer D.B."/>
            <person name="Baker S.E."/>
            <person name="Benoit I."/>
            <person name="Brakhage A.A."/>
            <person name="Braus G.H."/>
            <person name="Fischer R."/>
            <person name="Frisvad J.C."/>
            <person name="Goldman G.H."/>
            <person name="Houbraken J."/>
            <person name="Oakley B."/>
            <person name="Pocsi I."/>
            <person name="Scazzocchio C."/>
            <person name="Seiboth B."/>
            <person name="vanKuyk P.A."/>
            <person name="Wortman J."/>
            <person name="Dyer P.S."/>
            <person name="Grigoriev I.V."/>
        </authorList>
    </citation>
    <scope>NUCLEOTIDE SEQUENCE [LARGE SCALE GENOMIC DNA]</scope>
    <source>
        <strain evidence="12">CBS 506.65</strain>
    </source>
</reference>
<evidence type="ECO:0000256" key="2">
    <source>
        <dbReference type="ARBA" id="ARBA00022448"/>
    </source>
</evidence>
<dbReference type="GO" id="GO:0005886">
    <property type="term" value="C:plasma membrane"/>
    <property type="evidence" value="ECO:0007669"/>
    <property type="project" value="TreeGrafter"/>
</dbReference>
<gene>
    <name evidence="11" type="ORF">ASPZODRAFT_781006</name>
</gene>
<feature type="transmembrane region" description="Helical" evidence="9">
    <location>
        <begin position="96"/>
        <end position="116"/>
    </location>
</feature>
<dbReference type="PANTHER" id="PTHR11003">
    <property type="entry name" value="POTASSIUM CHANNEL, SUBFAMILY K"/>
    <property type="match status" value="1"/>
</dbReference>
<evidence type="ECO:0000256" key="9">
    <source>
        <dbReference type="SAM" id="Phobius"/>
    </source>
</evidence>
<feature type="transmembrane region" description="Helical" evidence="9">
    <location>
        <begin position="206"/>
        <end position="224"/>
    </location>
</feature>
<feature type="transmembrane region" description="Helical" evidence="9">
    <location>
        <begin position="451"/>
        <end position="468"/>
    </location>
</feature>
<dbReference type="GO" id="GO:0015271">
    <property type="term" value="F:outward rectifier potassium channel activity"/>
    <property type="evidence" value="ECO:0007669"/>
    <property type="project" value="TreeGrafter"/>
</dbReference>
<dbReference type="OrthoDB" id="297496at2759"/>
<comment type="similarity">
    <text evidence="8">Belongs to the two pore domain potassium channel (TC 1.A.1.8) family.</text>
</comment>
<dbReference type="GO" id="GO:0022841">
    <property type="term" value="F:potassium ion leak channel activity"/>
    <property type="evidence" value="ECO:0007669"/>
    <property type="project" value="TreeGrafter"/>
</dbReference>
<feature type="transmembrane region" description="Helical" evidence="9">
    <location>
        <begin position="261"/>
        <end position="280"/>
    </location>
</feature>
<dbReference type="PRINTS" id="PR01333">
    <property type="entry name" value="2POREKCHANEL"/>
</dbReference>
<name>A0A1L9SB83_9EURO</name>
<evidence type="ECO:0000256" key="4">
    <source>
        <dbReference type="ARBA" id="ARBA00022989"/>
    </source>
</evidence>
<feature type="transmembrane region" description="Helical" evidence="9">
    <location>
        <begin position="396"/>
        <end position="415"/>
    </location>
</feature>